<dbReference type="SUPFAM" id="SSF52047">
    <property type="entry name" value="RNI-like"/>
    <property type="match status" value="1"/>
</dbReference>
<dbReference type="InterPro" id="IPR055411">
    <property type="entry name" value="LRR_FXL15/At3g58940/PEG3-like"/>
</dbReference>
<protein>
    <submittedName>
        <fullName evidence="2">F-box/RNI-like superfamily protein</fullName>
    </submittedName>
</protein>
<evidence type="ECO:0000313" key="3">
    <source>
        <dbReference type="Proteomes" id="UP000325081"/>
    </source>
</evidence>
<dbReference type="AlphaFoldDB" id="A0A5A7PRA1"/>
<dbReference type="Pfam" id="PF24758">
    <property type="entry name" value="LRR_At5g56370"/>
    <property type="match status" value="1"/>
</dbReference>
<accession>A0A5A7PRA1</accession>
<dbReference type="OrthoDB" id="10413786at2759"/>
<feature type="domain" description="F-box/LRR-repeat protein 15/At3g58940/PEG3-like LRR" evidence="1">
    <location>
        <begin position="17"/>
        <end position="109"/>
    </location>
</feature>
<comment type="caution">
    <text evidence="2">The sequence shown here is derived from an EMBL/GenBank/DDBJ whole genome shotgun (WGS) entry which is preliminary data.</text>
</comment>
<proteinExistence type="predicted"/>
<gene>
    <name evidence="2" type="ORF">STAS_11613</name>
</gene>
<dbReference type="EMBL" id="BKCP01004961">
    <property type="protein sequence ID" value="GER35340.1"/>
    <property type="molecule type" value="Genomic_DNA"/>
</dbReference>
<sequence length="128" mass="13919">MGATVLHLEISGGGAPLLLPPEVFGSETLYSLYMVNCEIDRGVEGKVSFSSLKSLNLSKVLVEGDTIWDIIRSCPLIEQLILSECACLEYQKGSRGKTINFMLFWAADLQADLSVPVSWPHALVFGDG</sequence>
<evidence type="ECO:0000313" key="2">
    <source>
        <dbReference type="EMBL" id="GER35340.1"/>
    </source>
</evidence>
<name>A0A5A7PRA1_STRAF</name>
<organism evidence="2 3">
    <name type="scientific">Striga asiatica</name>
    <name type="common">Asiatic witchweed</name>
    <name type="synonym">Buchnera asiatica</name>
    <dbReference type="NCBI Taxonomy" id="4170"/>
    <lineage>
        <taxon>Eukaryota</taxon>
        <taxon>Viridiplantae</taxon>
        <taxon>Streptophyta</taxon>
        <taxon>Embryophyta</taxon>
        <taxon>Tracheophyta</taxon>
        <taxon>Spermatophyta</taxon>
        <taxon>Magnoliopsida</taxon>
        <taxon>eudicotyledons</taxon>
        <taxon>Gunneridae</taxon>
        <taxon>Pentapetalae</taxon>
        <taxon>asterids</taxon>
        <taxon>lamiids</taxon>
        <taxon>Lamiales</taxon>
        <taxon>Orobanchaceae</taxon>
        <taxon>Buchnereae</taxon>
        <taxon>Striga</taxon>
    </lineage>
</organism>
<dbReference type="Proteomes" id="UP000325081">
    <property type="component" value="Unassembled WGS sequence"/>
</dbReference>
<reference evidence="3" key="1">
    <citation type="journal article" date="2019" name="Curr. Biol.">
        <title>Genome Sequence of Striga asiatica Provides Insight into the Evolution of Plant Parasitism.</title>
        <authorList>
            <person name="Yoshida S."/>
            <person name="Kim S."/>
            <person name="Wafula E.K."/>
            <person name="Tanskanen J."/>
            <person name="Kim Y.M."/>
            <person name="Honaas L."/>
            <person name="Yang Z."/>
            <person name="Spallek T."/>
            <person name="Conn C.E."/>
            <person name="Ichihashi Y."/>
            <person name="Cheong K."/>
            <person name="Cui S."/>
            <person name="Der J.P."/>
            <person name="Gundlach H."/>
            <person name="Jiao Y."/>
            <person name="Hori C."/>
            <person name="Ishida J.K."/>
            <person name="Kasahara H."/>
            <person name="Kiba T."/>
            <person name="Kim M.S."/>
            <person name="Koo N."/>
            <person name="Laohavisit A."/>
            <person name="Lee Y.H."/>
            <person name="Lumba S."/>
            <person name="McCourt P."/>
            <person name="Mortimer J.C."/>
            <person name="Mutuku J.M."/>
            <person name="Nomura T."/>
            <person name="Sasaki-Sekimoto Y."/>
            <person name="Seto Y."/>
            <person name="Wang Y."/>
            <person name="Wakatake T."/>
            <person name="Sakakibara H."/>
            <person name="Demura T."/>
            <person name="Yamaguchi S."/>
            <person name="Yoneyama K."/>
            <person name="Manabe R.I."/>
            <person name="Nelson D.C."/>
            <person name="Schulman A.H."/>
            <person name="Timko M.P."/>
            <person name="dePamphilis C.W."/>
            <person name="Choi D."/>
            <person name="Shirasu K."/>
        </authorList>
    </citation>
    <scope>NUCLEOTIDE SEQUENCE [LARGE SCALE GENOMIC DNA]</scope>
    <source>
        <strain evidence="3">cv. UVA1</strain>
    </source>
</reference>
<keyword evidence="3" id="KW-1185">Reference proteome</keyword>
<evidence type="ECO:0000259" key="1">
    <source>
        <dbReference type="Pfam" id="PF24758"/>
    </source>
</evidence>